<protein>
    <submittedName>
        <fullName evidence="1">RloB domain-containing protein</fullName>
    </submittedName>
</protein>
<dbReference type="Pfam" id="PF13707">
    <property type="entry name" value="RloB"/>
    <property type="match status" value="1"/>
</dbReference>
<sequence length="207" mass="24748">MRNRRRDKNRSLRQRVLILCEGAKTEPNYFNSLKHDAQKRRILTAVDVEVYQPKSHSPLGLVKEAILKKKKAILKGNPYETIWLVFDRDFHKYIEDVIEMANENDIQIIISNICFELWFLLHFEDLDMNRHFLKCGNLIKHIQQNYVVRYHKNGKNYQNLKEETPVAIERAKKLEQVYINGVHSHLKFHEREPYTNVYVLVEYLLGL</sequence>
<accession>A0A3S9P888</accession>
<name>A0A3S9P888_9BACT</name>
<evidence type="ECO:0000313" key="1">
    <source>
        <dbReference type="EMBL" id="AZQ64430.1"/>
    </source>
</evidence>
<dbReference type="AlphaFoldDB" id="A0A3S9P888"/>
<dbReference type="Proteomes" id="UP000267268">
    <property type="component" value="Chromosome 1"/>
</dbReference>
<dbReference type="RefSeq" id="WP_126618109.1">
    <property type="nucleotide sequence ID" value="NZ_CP034562.1"/>
</dbReference>
<gene>
    <name evidence="1" type="ORF">EI427_20095</name>
</gene>
<dbReference type="KEGG" id="fll:EI427_20095"/>
<dbReference type="OrthoDB" id="9796523at2"/>
<proteinExistence type="predicted"/>
<dbReference type="EMBL" id="CP034562">
    <property type="protein sequence ID" value="AZQ64430.1"/>
    <property type="molecule type" value="Genomic_DNA"/>
</dbReference>
<organism evidence="1 2">
    <name type="scientific">Flammeovirga pectinis</name>
    <dbReference type="NCBI Taxonomy" id="2494373"/>
    <lineage>
        <taxon>Bacteria</taxon>
        <taxon>Pseudomonadati</taxon>
        <taxon>Bacteroidota</taxon>
        <taxon>Cytophagia</taxon>
        <taxon>Cytophagales</taxon>
        <taxon>Flammeovirgaceae</taxon>
        <taxon>Flammeovirga</taxon>
    </lineage>
</organism>
<keyword evidence="2" id="KW-1185">Reference proteome</keyword>
<reference evidence="1 2" key="1">
    <citation type="submission" date="2018-12" db="EMBL/GenBank/DDBJ databases">
        <title>Flammeovirga pectinis sp. nov., isolated from the gut of the Korean scallop, Patinopecten yessoensis.</title>
        <authorList>
            <person name="Bae J.-W."/>
            <person name="Jeong Y.-S."/>
            <person name="Kang W."/>
        </authorList>
    </citation>
    <scope>NUCLEOTIDE SEQUENCE [LARGE SCALE GENOMIC DNA]</scope>
    <source>
        <strain evidence="1 2">L12M1</strain>
    </source>
</reference>
<evidence type="ECO:0000313" key="2">
    <source>
        <dbReference type="Proteomes" id="UP000267268"/>
    </source>
</evidence>
<dbReference type="InterPro" id="IPR025591">
    <property type="entry name" value="RloB"/>
</dbReference>